<dbReference type="EMBL" id="JAROCD010000006">
    <property type="protein sequence ID" value="MDN4602194.1"/>
    <property type="molecule type" value="Genomic_DNA"/>
</dbReference>
<proteinExistence type="predicted"/>
<keyword evidence="2" id="KW-1185">Reference proteome</keyword>
<dbReference type="Proteomes" id="UP001174205">
    <property type="component" value="Unassembled WGS sequence"/>
</dbReference>
<evidence type="ECO:0000313" key="1">
    <source>
        <dbReference type="EMBL" id="MDN4602194.1"/>
    </source>
</evidence>
<comment type="caution">
    <text evidence="1">The sequence shown here is derived from an EMBL/GenBank/DDBJ whole genome shotgun (WGS) entry which is preliminary data.</text>
</comment>
<sequence>MYGLITGGNYFGILEIESKSEEEHREIKAALSGKATYGLFNGQASASFEQSLTKITSSYHMKAHVLRDGGQGDLQVISPEQLINDAVAFPGRLLGGKGIPLSVLLLSYDGL</sequence>
<name>A0ABT8JAS0_9BACL</name>
<reference evidence="1" key="1">
    <citation type="submission" date="2023-03" db="EMBL/GenBank/DDBJ databases">
        <title>MT1 and MT2 Draft Genomes of Novel Species.</title>
        <authorList>
            <person name="Venkateswaran K."/>
        </authorList>
    </citation>
    <scope>NUCLEOTIDE SEQUENCE</scope>
    <source>
        <strain evidence="1">F6_3S_P_1C</strain>
    </source>
</reference>
<protein>
    <submittedName>
        <fullName evidence="1">Uncharacterized protein</fullName>
    </submittedName>
</protein>
<gene>
    <name evidence="1" type="ORF">P5G61_13245</name>
</gene>
<dbReference type="RefSeq" id="WP_301246954.1">
    <property type="nucleotide sequence ID" value="NZ_JAROCD010000006.1"/>
</dbReference>
<evidence type="ECO:0000313" key="2">
    <source>
        <dbReference type="Proteomes" id="UP001174205"/>
    </source>
</evidence>
<organism evidence="1 2">
    <name type="scientific">Paenibacillus vandeheii</name>
    <dbReference type="NCBI Taxonomy" id="3035917"/>
    <lineage>
        <taxon>Bacteria</taxon>
        <taxon>Bacillati</taxon>
        <taxon>Bacillota</taxon>
        <taxon>Bacilli</taxon>
        <taxon>Bacillales</taxon>
        <taxon>Paenibacillaceae</taxon>
        <taxon>Paenibacillus</taxon>
    </lineage>
</organism>
<accession>A0ABT8JAS0</accession>